<dbReference type="InterPro" id="IPR002525">
    <property type="entry name" value="Transp_IS110-like_N"/>
</dbReference>
<keyword evidence="5" id="KW-1185">Reference proteome</keyword>
<dbReference type="GO" id="GO:0006313">
    <property type="term" value="P:DNA transposition"/>
    <property type="evidence" value="ECO:0007669"/>
    <property type="project" value="InterPro"/>
</dbReference>
<organism evidence="4 5">
    <name type="scientific">Agrococcus sediminis</name>
    <dbReference type="NCBI Taxonomy" id="2599924"/>
    <lineage>
        <taxon>Bacteria</taxon>
        <taxon>Bacillati</taxon>
        <taxon>Actinomycetota</taxon>
        <taxon>Actinomycetes</taxon>
        <taxon>Micrococcales</taxon>
        <taxon>Microbacteriaceae</taxon>
        <taxon>Agrococcus</taxon>
    </lineage>
</organism>
<dbReference type="GO" id="GO:0004803">
    <property type="term" value="F:transposase activity"/>
    <property type="evidence" value="ECO:0007669"/>
    <property type="project" value="InterPro"/>
</dbReference>
<evidence type="ECO:0000259" key="3">
    <source>
        <dbReference type="Pfam" id="PF02371"/>
    </source>
</evidence>
<sequence>MVLTAPPLARAVVAGVDTHLDTHHAAVVTLTGELLADAAFPVSSAGYQALLDWVAGYGLIDRMGVELTGSYGAGLARHLRAAGVTVLEVNTADRATRARRGKDDRTDAIAAAGKVLAGSASAIPKDTTGPVESLRLLHSARESAVKSRTQALNELQAVRTTAPASLRETLPTTTGALVTAAARLRPDTARLDEPEQAAKLALRRLATRARQLTEEIDAAESDIAALVQAVAPTLLAATGVGPITAAILLVAVGENFARIRSESALARLTGTAPIPVSSGKTHRHRLHRGGNRQANRAIHTIALTRLAHDPRTRAYRDRRLGEGLSKRDIMRSLKRAIVREIFRNLRTDLAHPET</sequence>
<dbReference type="GO" id="GO:0003677">
    <property type="term" value="F:DNA binding"/>
    <property type="evidence" value="ECO:0007669"/>
    <property type="project" value="InterPro"/>
</dbReference>
<gene>
    <name evidence="4" type="ORF">FQ330_04120</name>
</gene>
<evidence type="ECO:0000313" key="5">
    <source>
        <dbReference type="Proteomes" id="UP000323221"/>
    </source>
</evidence>
<dbReference type="NCBIfam" id="NF033542">
    <property type="entry name" value="transpos_IS110"/>
    <property type="match status" value="1"/>
</dbReference>
<dbReference type="AlphaFoldDB" id="A0A5M8QIA8"/>
<dbReference type="Pfam" id="PF02371">
    <property type="entry name" value="Transposase_20"/>
    <property type="match status" value="1"/>
</dbReference>
<evidence type="ECO:0000259" key="2">
    <source>
        <dbReference type="Pfam" id="PF01548"/>
    </source>
</evidence>
<reference evidence="4 5" key="1">
    <citation type="submission" date="2019-08" db="EMBL/GenBank/DDBJ databases">
        <title>Agrococcus lahaulensis sp. nov., isolated from a cold desert of the Indian Himalayas.</title>
        <authorList>
            <person name="Qu J.H."/>
        </authorList>
    </citation>
    <scope>NUCLEOTIDE SEQUENCE [LARGE SCALE GENOMIC DNA]</scope>
    <source>
        <strain evidence="4 5">NS18</strain>
    </source>
</reference>
<keyword evidence="1" id="KW-0175">Coiled coil</keyword>
<name>A0A5M8QIA8_9MICO</name>
<dbReference type="PANTHER" id="PTHR33055">
    <property type="entry name" value="TRANSPOSASE FOR INSERTION SEQUENCE ELEMENT IS1111A"/>
    <property type="match status" value="1"/>
</dbReference>
<protein>
    <submittedName>
        <fullName evidence="4">IS110 family transposase</fullName>
    </submittedName>
</protein>
<feature type="domain" description="Transposase IS110-like N-terminal" evidence="2">
    <location>
        <begin position="14"/>
        <end position="158"/>
    </location>
</feature>
<comment type="caution">
    <text evidence="4">The sequence shown here is derived from an EMBL/GenBank/DDBJ whole genome shotgun (WGS) entry which is preliminary data.</text>
</comment>
<dbReference type="RefSeq" id="WP_146355508.1">
    <property type="nucleotide sequence ID" value="NZ_VOIR01000012.1"/>
</dbReference>
<dbReference type="OrthoDB" id="4337860at2"/>
<dbReference type="Proteomes" id="UP000323221">
    <property type="component" value="Unassembled WGS sequence"/>
</dbReference>
<evidence type="ECO:0000256" key="1">
    <source>
        <dbReference type="SAM" id="Coils"/>
    </source>
</evidence>
<evidence type="ECO:0000313" key="4">
    <source>
        <dbReference type="EMBL" id="KAA6434958.1"/>
    </source>
</evidence>
<proteinExistence type="predicted"/>
<dbReference type="InterPro" id="IPR003346">
    <property type="entry name" value="Transposase_20"/>
</dbReference>
<feature type="domain" description="Transposase IS116/IS110/IS902 C-terminal" evidence="3">
    <location>
        <begin position="234"/>
        <end position="315"/>
    </location>
</feature>
<dbReference type="EMBL" id="VOIR01000012">
    <property type="protein sequence ID" value="KAA6434958.1"/>
    <property type="molecule type" value="Genomic_DNA"/>
</dbReference>
<feature type="coiled-coil region" evidence="1">
    <location>
        <begin position="195"/>
        <end position="229"/>
    </location>
</feature>
<dbReference type="InterPro" id="IPR047650">
    <property type="entry name" value="Transpos_IS110"/>
</dbReference>
<accession>A0A5M8QIA8</accession>
<dbReference type="Pfam" id="PF01548">
    <property type="entry name" value="DEDD_Tnp_IS110"/>
    <property type="match status" value="1"/>
</dbReference>
<dbReference type="PANTHER" id="PTHR33055:SF16">
    <property type="entry name" value="TRANSPOSASE FOR INSERTION SEQUENCE ELEMENT IS1547"/>
    <property type="match status" value="1"/>
</dbReference>